<proteinExistence type="predicted"/>
<dbReference type="PANTHER" id="PTHR36681">
    <property type="entry name" value="NUCLEAR GTPASE, GERMINAL CENTER-ASSOCIATED, TANDEM DUPLICATE 3"/>
    <property type="match status" value="1"/>
</dbReference>
<dbReference type="Pfam" id="PF00350">
    <property type="entry name" value="Dynamin_N"/>
    <property type="match status" value="1"/>
</dbReference>
<dbReference type="AlphaFoldDB" id="A0A7S3VL41"/>
<dbReference type="InterPro" id="IPR025662">
    <property type="entry name" value="Sigma_54_int_dom_ATP-bd_1"/>
</dbReference>
<reference evidence="3" key="1">
    <citation type="submission" date="2021-01" db="EMBL/GenBank/DDBJ databases">
        <authorList>
            <person name="Corre E."/>
            <person name="Pelletier E."/>
            <person name="Niang G."/>
            <person name="Scheremetjew M."/>
            <person name="Finn R."/>
            <person name="Kale V."/>
            <person name="Holt S."/>
            <person name="Cochrane G."/>
            <person name="Meng A."/>
            <person name="Brown T."/>
            <person name="Cohen L."/>
        </authorList>
    </citation>
    <scope>NUCLEOTIDE SEQUENCE</scope>
    <source>
        <strain evidence="3">CCMP1320</strain>
    </source>
</reference>
<dbReference type="PANTHER" id="PTHR36681:SF3">
    <property type="entry name" value="NUCLEAR GTPASE, GERMINAL CENTER-ASSOCIATED, TANDEM DUPLICATE 3"/>
    <property type="match status" value="1"/>
</dbReference>
<dbReference type="InterPro" id="IPR027417">
    <property type="entry name" value="P-loop_NTPase"/>
</dbReference>
<protein>
    <recommendedName>
        <fullName evidence="2">Dynamin N-terminal domain-containing protein</fullName>
    </recommendedName>
</protein>
<name>A0A7S3VL41_DUNTE</name>
<accession>A0A7S3VL41</accession>
<feature type="compositionally biased region" description="Low complexity" evidence="1">
    <location>
        <begin position="457"/>
        <end position="471"/>
    </location>
</feature>
<feature type="region of interest" description="Disordered" evidence="1">
    <location>
        <begin position="532"/>
        <end position="561"/>
    </location>
</feature>
<evidence type="ECO:0000259" key="2">
    <source>
        <dbReference type="Pfam" id="PF00350"/>
    </source>
</evidence>
<feature type="compositionally biased region" description="Low complexity" evidence="1">
    <location>
        <begin position="478"/>
        <end position="491"/>
    </location>
</feature>
<dbReference type="Gene3D" id="3.40.50.300">
    <property type="entry name" value="P-loop containing nucleotide triphosphate hydrolases"/>
    <property type="match status" value="1"/>
</dbReference>
<sequence>MTEAADKPDLASPPSKKQKTAKGTERHPTVVVLGDTGAGKSSLLNALLKELLIVPTSGIRACTAAIIELSAHNLEGYVSEVEFVSREEWQREEEELFVALTDQTGQLMLERPVENSEGHDAYWQLRSVYGQALWDALYLRTRETKVTKPHELVAELLQRPSSTEDVAKWLPSQLPAQLGASASAACLKEDICWQVLSSMSDKELEEVLGIADDSARAQLAAAVHQINTRTQAQAVLNMVGKKVRVTTPTAHKLHSLIKPYVDSADEGGAASMWPLVRRVVVRGPWTQLIGRTVLVDAPGAQDENSSRGKMVQSYLKQADAVWLVSNIRRAVNDKSTKDMMPPALRQRLLNEGRPGALAFVATQTDVLVRSEIIENLSLPRKSSIERCALERNAYTKRRLILDFYSGGIDYEPYPAAAAQRAEAEKHSGPVCGGRDSSRTPGGAAGQDDDVIEVVEGPSKSTSTPKATTPTPFFRQLLPPGSGTSGRSSGGPIQTPLSNYLPPSHKSVEEAALQGTKHPASVLQEVVRMLSTQEQALGGKRQGSSSRPGRDSCTKAGTGSTDSKGMLLKEELECLREAMAVCKKGEEAFKKEGFVFPCFTVSAIDGQKLEGVRTADGPTSAFTRVEDTDLPALRAHAIGLGLDDHIERQQGLIEGCMKAVKSLSDALCAALRPYKAMSSSPVSEVPLKLEPALQSARNCEACLAAVSERLHRHLSQESIAKEKPGQWMYDAVEALKAHRAAEDQPP</sequence>
<evidence type="ECO:0000313" key="3">
    <source>
        <dbReference type="EMBL" id="CAE0492480.1"/>
    </source>
</evidence>
<dbReference type="Gene3D" id="1.10.150.50">
    <property type="entry name" value="Transcription Factor, Ets-1"/>
    <property type="match status" value="1"/>
</dbReference>
<dbReference type="EMBL" id="HBIP01013200">
    <property type="protein sequence ID" value="CAE0492480.1"/>
    <property type="molecule type" value="Transcribed_RNA"/>
</dbReference>
<gene>
    <name evidence="3" type="ORF">DTER00134_LOCUS7553</name>
</gene>
<organism evidence="3">
    <name type="scientific">Dunaliella tertiolecta</name>
    <name type="common">Green alga</name>
    <dbReference type="NCBI Taxonomy" id="3047"/>
    <lineage>
        <taxon>Eukaryota</taxon>
        <taxon>Viridiplantae</taxon>
        <taxon>Chlorophyta</taxon>
        <taxon>core chlorophytes</taxon>
        <taxon>Chlorophyceae</taxon>
        <taxon>CS clade</taxon>
        <taxon>Chlamydomonadales</taxon>
        <taxon>Dunaliellaceae</taxon>
        <taxon>Dunaliella</taxon>
    </lineage>
</organism>
<feature type="region of interest" description="Disordered" evidence="1">
    <location>
        <begin position="1"/>
        <end position="29"/>
    </location>
</feature>
<evidence type="ECO:0000256" key="1">
    <source>
        <dbReference type="SAM" id="MobiDB-lite"/>
    </source>
</evidence>
<feature type="region of interest" description="Disordered" evidence="1">
    <location>
        <begin position="419"/>
        <end position="516"/>
    </location>
</feature>
<dbReference type="PROSITE" id="PS00675">
    <property type="entry name" value="SIGMA54_INTERACT_1"/>
    <property type="match status" value="1"/>
</dbReference>
<dbReference type="SUPFAM" id="SSF52540">
    <property type="entry name" value="P-loop containing nucleoside triphosphate hydrolases"/>
    <property type="match status" value="1"/>
</dbReference>
<dbReference type="InterPro" id="IPR013761">
    <property type="entry name" value="SAM/pointed_sf"/>
</dbReference>
<dbReference type="InterPro" id="IPR045063">
    <property type="entry name" value="Dynamin_N"/>
</dbReference>
<feature type="domain" description="Dynamin N-terminal" evidence="2">
    <location>
        <begin position="30"/>
        <end position="94"/>
    </location>
</feature>